<dbReference type="PANTHER" id="PTHR30472:SF1">
    <property type="entry name" value="FE(3+) DICITRATE TRANSPORT SYSTEM PERMEASE PROTEIN FECC-RELATED"/>
    <property type="match status" value="1"/>
</dbReference>
<evidence type="ECO:0000256" key="5">
    <source>
        <dbReference type="ARBA" id="ARBA00022692"/>
    </source>
</evidence>
<accession>F8E2A7</accession>
<keyword evidence="5 8" id="KW-0812">Transmembrane</keyword>
<comment type="similarity">
    <text evidence="2">Belongs to the binding-protein-dependent transport system permease family. FecCD subfamily.</text>
</comment>
<evidence type="ECO:0000256" key="2">
    <source>
        <dbReference type="ARBA" id="ARBA00007935"/>
    </source>
</evidence>
<evidence type="ECO:0000256" key="6">
    <source>
        <dbReference type="ARBA" id="ARBA00022989"/>
    </source>
</evidence>
<dbReference type="Pfam" id="PF01032">
    <property type="entry name" value="FecCD"/>
    <property type="match status" value="1"/>
</dbReference>
<dbReference type="EMBL" id="CP002857">
    <property type="protein sequence ID" value="AEI10225.1"/>
    <property type="molecule type" value="Genomic_DNA"/>
</dbReference>
<dbReference type="HOGENOM" id="CLU_013016_1_0_11"/>
<feature type="transmembrane region" description="Helical" evidence="8">
    <location>
        <begin position="226"/>
        <end position="247"/>
    </location>
</feature>
<dbReference type="GO" id="GO:0033214">
    <property type="term" value="P:siderophore-iron import into cell"/>
    <property type="evidence" value="ECO:0007669"/>
    <property type="project" value="TreeGrafter"/>
</dbReference>
<keyword evidence="4" id="KW-1003">Cell membrane</keyword>
<keyword evidence="10" id="KW-1185">Reference proteome</keyword>
<dbReference type="InterPro" id="IPR000522">
    <property type="entry name" value="ABC_transptr_permease_BtuC"/>
</dbReference>
<evidence type="ECO:0000313" key="10">
    <source>
        <dbReference type="Proteomes" id="UP000000492"/>
    </source>
</evidence>
<evidence type="ECO:0000313" key="9">
    <source>
        <dbReference type="EMBL" id="AEI10225.1"/>
    </source>
</evidence>
<dbReference type="GO" id="GO:0005886">
    <property type="term" value="C:plasma membrane"/>
    <property type="evidence" value="ECO:0007669"/>
    <property type="project" value="UniProtKB-SubCell"/>
</dbReference>
<dbReference type="InterPro" id="IPR037294">
    <property type="entry name" value="ABC_BtuC-like"/>
</dbReference>
<dbReference type="Gene3D" id="1.10.3470.10">
    <property type="entry name" value="ABC transporter involved in vitamin B12 uptake, BtuC"/>
    <property type="match status" value="1"/>
</dbReference>
<name>F8E2A7_CORRG</name>
<dbReference type="SUPFAM" id="SSF81345">
    <property type="entry name" value="ABC transporter involved in vitamin B12 uptake, BtuC"/>
    <property type="match status" value="1"/>
</dbReference>
<feature type="transmembrane region" description="Helical" evidence="8">
    <location>
        <begin position="297"/>
        <end position="313"/>
    </location>
</feature>
<keyword evidence="7 8" id="KW-0472">Membrane</keyword>
<dbReference type="PANTHER" id="PTHR30472">
    <property type="entry name" value="FERRIC ENTEROBACTIN TRANSPORT SYSTEM PERMEASE PROTEIN"/>
    <property type="match status" value="1"/>
</dbReference>
<sequence>MCAFLVVLTGFAVVASIFIGSRFIPIGQMLSALNGTGNQELHSIVWDLRMPRTFLAFAAGAALAVAGILAQAWTRNPLADPGFIGVTSGAAFAVSLGSLTGLVSGLGGTALLAFIGAGLAAGLVMMIARRTADPVTLILIGLGVDATLRAGTVLIGLFDTDVLDNMRHWVVGSTFGRGYDDVALAWGGLSIGLLLALLAARPLDLLAMGDDASLSLGGAPKIARQLSALGVVVLAGSATAAAGPIAFVGFAAPHLMRAILGPEIRRLILPSALLGGVLVLCADIVGRLVIRPGELEMSIVIAFIGAPLFIAVVRKRSGWSQTGGRV</sequence>
<proteinExistence type="inferred from homology"/>
<dbReference type="RefSeq" id="WP_013889211.1">
    <property type="nucleotide sequence ID" value="NC_015673.1"/>
</dbReference>
<dbReference type="CDD" id="cd06550">
    <property type="entry name" value="TM_ABC_iron-siderophores_like"/>
    <property type="match status" value="1"/>
</dbReference>
<organism evidence="9 10">
    <name type="scientific">Corynebacterium resistens (strain DSM 45100 / JCM 12819 / GTC 2026 / SICGH 158)</name>
    <dbReference type="NCBI Taxonomy" id="662755"/>
    <lineage>
        <taxon>Bacteria</taxon>
        <taxon>Bacillati</taxon>
        <taxon>Actinomycetota</taxon>
        <taxon>Actinomycetes</taxon>
        <taxon>Mycobacteriales</taxon>
        <taxon>Corynebacteriaceae</taxon>
        <taxon>Corynebacterium</taxon>
    </lineage>
</organism>
<dbReference type="AlphaFoldDB" id="F8E2A7"/>
<protein>
    <submittedName>
        <fullName evidence="9">Iron complex ABC transport system permease protein</fullName>
    </submittedName>
</protein>
<keyword evidence="3" id="KW-0813">Transport</keyword>
<evidence type="ECO:0000256" key="4">
    <source>
        <dbReference type="ARBA" id="ARBA00022475"/>
    </source>
</evidence>
<feature type="transmembrane region" description="Helical" evidence="8">
    <location>
        <begin position="135"/>
        <end position="158"/>
    </location>
</feature>
<evidence type="ECO:0000256" key="8">
    <source>
        <dbReference type="SAM" id="Phobius"/>
    </source>
</evidence>
<dbReference type="KEGG" id="crd:CRES_1872"/>
<dbReference type="STRING" id="662755.CRES_1872"/>
<evidence type="ECO:0000256" key="3">
    <source>
        <dbReference type="ARBA" id="ARBA00022448"/>
    </source>
</evidence>
<feature type="transmembrane region" description="Helical" evidence="8">
    <location>
        <begin position="109"/>
        <end position="128"/>
    </location>
</feature>
<dbReference type="GO" id="GO:0022857">
    <property type="term" value="F:transmembrane transporter activity"/>
    <property type="evidence" value="ECO:0007669"/>
    <property type="project" value="InterPro"/>
</dbReference>
<evidence type="ECO:0000256" key="1">
    <source>
        <dbReference type="ARBA" id="ARBA00004651"/>
    </source>
</evidence>
<dbReference type="eggNOG" id="COG0609">
    <property type="taxonomic scope" value="Bacteria"/>
</dbReference>
<comment type="subcellular location">
    <subcellularLocation>
        <location evidence="1">Cell membrane</location>
        <topology evidence="1">Multi-pass membrane protein</topology>
    </subcellularLocation>
</comment>
<evidence type="ECO:0000256" key="7">
    <source>
        <dbReference type="ARBA" id="ARBA00023136"/>
    </source>
</evidence>
<feature type="transmembrane region" description="Helical" evidence="8">
    <location>
        <begin position="267"/>
        <end position="290"/>
    </location>
</feature>
<reference evidence="9 10" key="1">
    <citation type="journal article" date="2012" name="BMC Genomics">
        <title>Complete genome sequence, lifestyle, and multi-drug resistance of the human pathogen Corynebacterium resistens DSM 45100 isolated from blood samples of a leukemia patient.</title>
        <authorList>
            <person name="Schroder J."/>
            <person name="Maus I."/>
            <person name="Meyer K."/>
            <person name="Wordemann S."/>
            <person name="Blom J."/>
            <person name="Jaenicke S."/>
            <person name="Schneider J."/>
            <person name="Trost E."/>
            <person name="Tauch A."/>
        </authorList>
    </citation>
    <scope>NUCLEOTIDE SEQUENCE [LARGE SCALE GENOMIC DNA]</scope>
    <source>
        <strain evidence="10">DSM 45100 / JCM 12819 / CCUG 50093 / GTC 2026 / SICGH 158</strain>
    </source>
</reference>
<feature type="transmembrane region" description="Helical" evidence="8">
    <location>
        <begin position="183"/>
        <end position="200"/>
    </location>
</feature>
<keyword evidence="6 8" id="KW-1133">Transmembrane helix</keyword>
<dbReference type="OrthoDB" id="9782305at2"/>
<dbReference type="Proteomes" id="UP000000492">
    <property type="component" value="Chromosome"/>
</dbReference>
<feature type="transmembrane region" description="Helical" evidence="8">
    <location>
        <begin position="53"/>
        <end position="70"/>
    </location>
</feature>
<gene>
    <name evidence="9" type="ordered locus">CRES_1872</name>
</gene>